<dbReference type="NCBIfam" id="TIGR01845">
    <property type="entry name" value="outer_NodT"/>
    <property type="match status" value="1"/>
</dbReference>
<keyword evidence="2" id="KW-0732">Signal</keyword>
<comment type="similarity">
    <text evidence="1 2">Belongs to the outer membrane factor (OMF) (TC 1.B.17) family.</text>
</comment>
<keyword evidence="2" id="KW-0812">Transmembrane</keyword>
<dbReference type="Gene3D" id="2.20.200.10">
    <property type="entry name" value="Outer membrane efflux proteins (OEP)"/>
    <property type="match status" value="1"/>
</dbReference>
<dbReference type="PROSITE" id="PS51257">
    <property type="entry name" value="PROKAR_LIPOPROTEIN"/>
    <property type="match status" value="1"/>
</dbReference>
<feature type="signal peptide" evidence="2">
    <location>
        <begin position="1"/>
        <end position="23"/>
    </location>
</feature>
<keyword evidence="2" id="KW-1134">Transmembrane beta strand</keyword>
<sequence length="527" mass="56329">MRPLLRRLTMTCMAALASGCSVGPNFKAPDANAPAAWHDIQQTASQPDTAHPPTSVPTVDSDPDPRWWRSFNDATLESLIARAVQGNLELQQAVWRIVEARTQVQGAAAQGLPNVSATASYTREQLGAKGFLESQGVYDDVNRLGAPDSPVNGIAPGAGPRVQQAATNALNSITEPISLWQVGFDASWELDLFGRVRRSVESANAQVQGAEESRNDALVSLEAEVAQTYIQLRGAQALRAVTTSLIDEQTTIVTLTQSQARVGLASELDVKSASAQLAQTRALLPQYDQQAEQAMNGLAYLVGETPGALDAELTAPSAIPPGPAAIPVGLPSTLARRRPDIRRAEAALHSATANVGVAVAQFFPDVSLTGQIGTRASNAHDLARWSHLFWSFGPSVSLPVFEGGALVSNLHLSKAEQQVAALDYRKTVLGALRDVDNALAVYRTDQAHRDALADEVAAQQSAFDLARDSYRKGLVSFINVLDSERQLSQARQQHEQATMQVSTDLVALYKALGGGWQEEAVGSLRQP</sequence>
<keyword evidence="2" id="KW-0564">Palmitate</keyword>
<dbReference type="InterPro" id="IPR003423">
    <property type="entry name" value="OMP_efflux"/>
</dbReference>
<dbReference type="InterPro" id="IPR010131">
    <property type="entry name" value="MdtP/NodT-like"/>
</dbReference>
<proteinExistence type="inferred from homology"/>
<comment type="caution">
    <text evidence="4">The sequence shown here is derived from an EMBL/GenBank/DDBJ whole genome shotgun (WGS) entry which is preliminary data.</text>
</comment>
<dbReference type="PANTHER" id="PTHR30203:SF25">
    <property type="entry name" value="OUTER MEMBRANE PROTEIN-RELATED"/>
    <property type="match status" value="1"/>
</dbReference>
<reference evidence="4 5" key="1">
    <citation type="submission" date="2024-01" db="EMBL/GenBank/DDBJ databases">
        <title>The diversity of rhizobia nodulating Mimosa spp. in eleven states of Brazil covering several biomes is determined by host plant, location, and edaphic factors.</title>
        <authorList>
            <person name="Rouws L."/>
            <person name="Barauna A."/>
            <person name="Beukes C."/>
            <person name="De Faria S.M."/>
            <person name="Gross E."/>
            <person name="Dos Reis Junior F.B."/>
            <person name="Simon M."/>
            <person name="Maluk M."/>
            <person name="Odee D.W."/>
            <person name="Kenicer G."/>
            <person name="Young J.P.W."/>
            <person name="Reis V.M."/>
            <person name="Zilli J."/>
            <person name="James E.K."/>
        </authorList>
    </citation>
    <scope>NUCLEOTIDE SEQUENCE [LARGE SCALE GENOMIC DNA]</scope>
    <source>
        <strain evidence="4 5">JPY77</strain>
    </source>
</reference>
<evidence type="ECO:0000256" key="1">
    <source>
        <dbReference type="ARBA" id="ARBA00007613"/>
    </source>
</evidence>
<keyword evidence="2" id="KW-0472">Membrane</keyword>
<dbReference type="EMBL" id="JAZHGC010000012">
    <property type="protein sequence ID" value="MEM5287146.1"/>
    <property type="molecule type" value="Genomic_DNA"/>
</dbReference>
<dbReference type="PANTHER" id="PTHR30203">
    <property type="entry name" value="OUTER MEMBRANE CATION EFFLUX PROTEIN"/>
    <property type="match status" value="1"/>
</dbReference>
<organism evidence="4 5">
    <name type="scientific">Paraburkholderia sabiae</name>
    <dbReference type="NCBI Taxonomy" id="273251"/>
    <lineage>
        <taxon>Bacteria</taxon>
        <taxon>Pseudomonadati</taxon>
        <taxon>Pseudomonadota</taxon>
        <taxon>Betaproteobacteria</taxon>
        <taxon>Burkholderiales</taxon>
        <taxon>Burkholderiaceae</taxon>
        <taxon>Paraburkholderia</taxon>
    </lineage>
</organism>
<keyword evidence="5" id="KW-1185">Reference proteome</keyword>
<dbReference type="RefSeq" id="WP_201649334.1">
    <property type="nucleotide sequence ID" value="NZ_CAJHCS010000004.1"/>
</dbReference>
<name>A0ABU9QCH9_9BURK</name>
<dbReference type="Proteomes" id="UP001494588">
    <property type="component" value="Unassembled WGS sequence"/>
</dbReference>
<accession>A0ABU9QCH9</accession>
<gene>
    <name evidence="4" type="ORF">V4C55_15595</name>
</gene>
<evidence type="ECO:0000256" key="2">
    <source>
        <dbReference type="RuleBase" id="RU362097"/>
    </source>
</evidence>
<feature type="chain" id="PRO_5044956815" evidence="2">
    <location>
        <begin position="24"/>
        <end position="527"/>
    </location>
</feature>
<comment type="subcellular location">
    <subcellularLocation>
        <location evidence="2">Cell membrane</location>
        <topology evidence="2">Lipid-anchor</topology>
    </subcellularLocation>
</comment>
<protein>
    <submittedName>
        <fullName evidence="4">Efflux transporter outer membrane subunit</fullName>
    </submittedName>
</protein>
<keyword evidence="2" id="KW-0449">Lipoprotein</keyword>
<evidence type="ECO:0000256" key="3">
    <source>
        <dbReference type="SAM" id="MobiDB-lite"/>
    </source>
</evidence>
<dbReference type="Pfam" id="PF02321">
    <property type="entry name" value="OEP"/>
    <property type="match status" value="2"/>
</dbReference>
<evidence type="ECO:0000313" key="4">
    <source>
        <dbReference type="EMBL" id="MEM5287146.1"/>
    </source>
</evidence>
<dbReference type="SUPFAM" id="SSF56954">
    <property type="entry name" value="Outer membrane efflux proteins (OEP)"/>
    <property type="match status" value="1"/>
</dbReference>
<evidence type="ECO:0000313" key="5">
    <source>
        <dbReference type="Proteomes" id="UP001494588"/>
    </source>
</evidence>
<feature type="region of interest" description="Disordered" evidence="3">
    <location>
        <begin position="43"/>
        <end position="66"/>
    </location>
</feature>
<dbReference type="Gene3D" id="1.20.1600.10">
    <property type="entry name" value="Outer membrane efflux proteins (OEP)"/>
    <property type="match status" value="1"/>
</dbReference>